<keyword evidence="10 13" id="KW-0961">Cell wall biogenesis/degradation</keyword>
<dbReference type="UniPathway" id="UPA00545">
    <property type="reaction ID" value="UER00823"/>
</dbReference>
<dbReference type="GO" id="GO:0030599">
    <property type="term" value="F:pectinesterase activity"/>
    <property type="evidence" value="ECO:0007669"/>
    <property type="project" value="UniProtKB-UniRule"/>
</dbReference>
<dbReference type="Pfam" id="PF01095">
    <property type="entry name" value="Pectinesterase"/>
    <property type="match status" value="1"/>
</dbReference>
<feature type="signal peptide" evidence="13">
    <location>
        <begin position="1"/>
        <end position="22"/>
    </location>
</feature>
<evidence type="ECO:0000259" key="14">
    <source>
        <dbReference type="SMART" id="SM00856"/>
    </source>
</evidence>
<evidence type="ECO:0000313" key="16">
    <source>
        <dbReference type="Proteomes" id="UP000231279"/>
    </source>
</evidence>
<sequence length="521" mass="57110">MATTILTLTLTITLLLVFISRAISGYSHAAIKAWCSQTPHPQPCEYYFTHNPKYNVPIKRKSDFFKLSALLALDRSTHEQNNLYQVGSKCRNDKEKAAWADCMELYEETIHRINKTVDPKIKCTAADAQTWLSTALTNLETCKSGFLDFGITDFVFPMMSNNVSMLLSNTLALNKDAYYGEATKSPEDGFPSWVTAGDRKLLQSSTPRANVVVAQDGSGDYRTVSAAVVAAGKRSGSGRYVIYVKQGIYRESVNIGTGLKNIMLLGDGIGKTIITGSESVGGGTTTFESATVAVVGDGFIARGITFRNTAGAKNQQAVALRSGSDLSVFYQCSFEGYQDTLYVHSQRQFYRDCDIYGTVDFIFGNAAVVFQNCNIYARNPPNKTNTLTAQGRTDPNQNTGISIQNCRVTAAPDLRPVQSSVRTYLGRPWQKYSRTVFMETFLDSLIDPAGWMPWSGNFALDTLYYGEYANTGPGSSTANRVKWKGYHVITSASEASEFTPGSFIAANSWIPATNVPFTSGL</sequence>
<protein>
    <recommendedName>
        <fullName evidence="5 13">Pectinesterase</fullName>
        <ecNumber evidence="5 13">3.1.1.11</ecNumber>
    </recommendedName>
</protein>
<feature type="active site" evidence="12">
    <location>
        <position position="360"/>
    </location>
</feature>
<evidence type="ECO:0000256" key="2">
    <source>
        <dbReference type="ARBA" id="ARBA00005184"/>
    </source>
</evidence>
<dbReference type="GO" id="GO:0004857">
    <property type="term" value="F:enzyme inhibitor activity"/>
    <property type="evidence" value="ECO:0007669"/>
    <property type="project" value="InterPro"/>
</dbReference>
<accession>A0A2G9GDB2</accession>
<dbReference type="GO" id="GO:0045490">
    <property type="term" value="P:pectin catabolic process"/>
    <property type="evidence" value="ECO:0007669"/>
    <property type="project" value="UniProtKB-UniRule"/>
</dbReference>
<evidence type="ECO:0000256" key="8">
    <source>
        <dbReference type="ARBA" id="ARBA00022801"/>
    </source>
</evidence>
<dbReference type="PROSITE" id="PS00503">
    <property type="entry name" value="PECTINESTERASE_2"/>
    <property type="match status" value="1"/>
</dbReference>
<comment type="similarity">
    <text evidence="3">In the N-terminal section; belongs to the PMEI family.</text>
</comment>
<dbReference type="InterPro" id="IPR033131">
    <property type="entry name" value="Pectinesterase_Asp_AS"/>
</dbReference>
<reference evidence="16" key="1">
    <citation type="journal article" date="2018" name="Gigascience">
        <title>Genome assembly of the Pink Ipe (Handroanthus impetiginosus, Bignoniaceae), a highly valued, ecologically keystone Neotropical timber forest tree.</title>
        <authorList>
            <person name="Silva-Junior O.B."/>
            <person name="Grattapaglia D."/>
            <person name="Novaes E."/>
            <person name="Collevatti R.G."/>
        </authorList>
    </citation>
    <scope>NUCLEOTIDE SEQUENCE [LARGE SCALE GENOMIC DNA]</scope>
    <source>
        <strain evidence="16">cv. UFG-1</strain>
    </source>
</reference>
<keyword evidence="9 13" id="KW-0063">Aspartyl esterase</keyword>
<dbReference type="Gene3D" id="2.160.20.10">
    <property type="entry name" value="Single-stranded right-handed beta-helix, Pectin lyase-like"/>
    <property type="match status" value="1"/>
</dbReference>
<dbReference type="GO" id="GO:0042545">
    <property type="term" value="P:cell wall modification"/>
    <property type="evidence" value="ECO:0007669"/>
    <property type="project" value="UniProtKB-UniRule"/>
</dbReference>
<keyword evidence="8 13" id="KW-0378">Hydrolase</keyword>
<dbReference type="Proteomes" id="UP000231279">
    <property type="component" value="Unassembled WGS sequence"/>
</dbReference>
<evidence type="ECO:0000313" key="15">
    <source>
        <dbReference type="EMBL" id="PIN03269.1"/>
    </source>
</evidence>
<dbReference type="Gene3D" id="1.20.140.40">
    <property type="entry name" value="Invertase/pectin methylesterase inhibitor family protein"/>
    <property type="match status" value="1"/>
</dbReference>
<keyword evidence="13" id="KW-0732">Signal</keyword>
<feature type="domain" description="Pectinesterase inhibitor" evidence="14">
    <location>
        <begin position="26"/>
        <end position="173"/>
    </location>
</feature>
<dbReference type="PANTHER" id="PTHR31707">
    <property type="entry name" value="PECTINESTERASE"/>
    <property type="match status" value="1"/>
</dbReference>
<feature type="chain" id="PRO_5013432004" description="Pectinesterase" evidence="13">
    <location>
        <begin position="23"/>
        <end position="521"/>
    </location>
</feature>
<dbReference type="InterPro" id="IPR006501">
    <property type="entry name" value="Pectinesterase_inhib_dom"/>
</dbReference>
<dbReference type="OrthoDB" id="2019149at2759"/>
<dbReference type="CDD" id="cd15798">
    <property type="entry name" value="PMEI-like_3"/>
    <property type="match status" value="1"/>
</dbReference>
<dbReference type="InterPro" id="IPR011050">
    <property type="entry name" value="Pectin_lyase_fold/virulence"/>
</dbReference>
<comment type="subcellular location">
    <subcellularLocation>
        <location evidence="1 13">Secreted</location>
        <location evidence="1 13">Cell wall</location>
    </subcellularLocation>
</comment>
<evidence type="ECO:0000256" key="4">
    <source>
        <dbReference type="ARBA" id="ARBA00007786"/>
    </source>
</evidence>
<evidence type="ECO:0000256" key="11">
    <source>
        <dbReference type="ARBA" id="ARBA00047928"/>
    </source>
</evidence>
<keyword evidence="7 13" id="KW-0964">Secreted</keyword>
<comment type="similarity">
    <text evidence="4">In the C-terminal section; belongs to the pectinesterase family.</text>
</comment>
<dbReference type="STRING" id="429701.A0A2G9GDB2"/>
<comment type="caution">
    <text evidence="15">The sequence shown here is derived from an EMBL/GenBank/DDBJ whole genome shotgun (WGS) entry which is preliminary data.</text>
</comment>
<dbReference type="FunFam" id="2.160.20.10:FF:000001">
    <property type="entry name" value="Pectinesterase"/>
    <property type="match status" value="1"/>
</dbReference>
<dbReference type="InterPro" id="IPR000070">
    <property type="entry name" value="Pectinesterase_cat"/>
</dbReference>
<evidence type="ECO:0000256" key="10">
    <source>
        <dbReference type="ARBA" id="ARBA00023316"/>
    </source>
</evidence>
<evidence type="ECO:0000256" key="1">
    <source>
        <dbReference type="ARBA" id="ARBA00004191"/>
    </source>
</evidence>
<comment type="pathway">
    <text evidence="2 13">Glycan metabolism; pectin degradation; 2-dehydro-3-deoxy-D-gluconate from pectin: step 1/5.</text>
</comment>
<dbReference type="EC" id="3.1.1.11" evidence="5 13"/>
<dbReference type="Pfam" id="PF04043">
    <property type="entry name" value="PMEI"/>
    <property type="match status" value="1"/>
</dbReference>
<keyword evidence="6 13" id="KW-0134">Cell wall</keyword>
<dbReference type="NCBIfam" id="TIGR01614">
    <property type="entry name" value="PME_inhib"/>
    <property type="match status" value="1"/>
</dbReference>
<evidence type="ECO:0000256" key="13">
    <source>
        <dbReference type="RuleBase" id="RU000589"/>
    </source>
</evidence>
<comment type="function">
    <text evidence="13">Acts in the modification of cell walls via demethylesterification of cell wall pectin.</text>
</comment>
<name>A0A2G9GDB2_9LAMI</name>
<evidence type="ECO:0000256" key="5">
    <source>
        <dbReference type="ARBA" id="ARBA00013229"/>
    </source>
</evidence>
<dbReference type="InterPro" id="IPR012334">
    <property type="entry name" value="Pectin_lyas_fold"/>
</dbReference>
<dbReference type="SUPFAM" id="SSF101148">
    <property type="entry name" value="Plant invertase/pectin methylesterase inhibitor"/>
    <property type="match status" value="1"/>
</dbReference>
<dbReference type="EMBL" id="NKXS01005567">
    <property type="protein sequence ID" value="PIN03269.1"/>
    <property type="molecule type" value="Genomic_DNA"/>
</dbReference>
<evidence type="ECO:0000256" key="3">
    <source>
        <dbReference type="ARBA" id="ARBA00006027"/>
    </source>
</evidence>
<gene>
    <name evidence="15" type="ORF">CDL12_24207</name>
</gene>
<dbReference type="InterPro" id="IPR018040">
    <property type="entry name" value="Pectinesterase_Tyr_AS"/>
</dbReference>
<comment type="catalytic activity">
    <reaction evidence="11 13">
        <text>[(1-&gt;4)-alpha-D-galacturonosyl methyl ester](n) + n H2O = [(1-&gt;4)-alpha-D-galacturonosyl](n) + n methanol + n H(+)</text>
        <dbReference type="Rhea" id="RHEA:22380"/>
        <dbReference type="Rhea" id="RHEA-COMP:14570"/>
        <dbReference type="Rhea" id="RHEA-COMP:14573"/>
        <dbReference type="ChEBI" id="CHEBI:15377"/>
        <dbReference type="ChEBI" id="CHEBI:15378"/>
        <dbReference type="ChEBI" id="CHEBI:17790"/>
        <dbReference type="ChEBI" id="CHEBI:140522"/>
        <dbReference type="ChEBI" id="CHEBI:140523"/>
        <dbReference type="EC" id="3.1.1.11"/>
    </reaction>
</comment>
<dbReference type="InterPro" id="IPR035513">
    <property type="entry name" value="Invertase/methylesterase_inhib"/>
</dbReference>
<keyword evidence="16" id="KW-1185">Reference proteome</keyword>
<proteinExistence type="inferred from homology"/>
<dbReference type="PROSITE" id="PS00800">
    <property type="entry name" value="PECTINESTERASE_1"/>
    <property type="match status" value="1"/>
</dbReference>
<dbReference type="AlphaFoldDB" id="A0A2G9GDB2"/>
<evidence type="ECO:0000256" key="6">
    <source>
        <dbReference type="ARBA" id="ARBA00022512"/>
    </source>
</evidence>
<evidence type="ECO:0000256" key="7">
    <source>
        <dbReference type="ARBA" id="ARBA00022525"/>
    </source>
</evidence>
<evidence type="ECO:0000256" key="9">
    <source>
        <dbReference type="ARBA" id="ARBA00023085"/>
    </source>
</evidence>
<dbReference type="SUPFAM" id="SSF51126">
    <property type="entry name" value="Pectin lyase-like"/>
    <property type="match status" value="1"/>
</dbReference>
<organism evidence="15 16">
    <name type="scientific">Handroanthus impetiginosus</name>
    <dbReference type="NCBI Taxonomy" id="429701"/>
    <lineage>
        <taxon>Eukaryota</taxon>
        <taxon>Viridiplantae</taxon>
        <taxon>Streptophyta</taxon>
        <taxon>Embryophyta</taxon>
        <taxon>Tracheophyta</taxon>
        <taxon>Spermatophyta</taxon>
        <taxon>Magnoliopsida</taxon>
        <taxon>eudicotyledons</taxon>
        <taxon>Gunneridae</taxon>
        <taxon>Pentapetalae</taxon>
        <taxon>asterids</taxon>
        <taxon>lamiids</taxon>
        <taxon>Lamiales</taxon>
        <taxon>Bignoniaceae</taxon>
        <taxon>Crescentiina</taxon>
        <taxon>Tabebuia alliance</taxon>
        <taxon>Handroanthus</taxon>
    </lineage>
</organism>
<evidence type="ECO:0000256" key="12">
    <source>
        <dbReference type="PROSITE-ProRule" id="PRU10040"/>
    </source>
</evidence>
<dbReference type="SMART" id="SM00856">
    <property type="entry name" value="PMEI"/>
    <property type="match status" value="1"/>
</dbReference>